<keyword evidence="3" id="KW-1185">Reference proteome</keyword>
<dbReference type="Proteomes" id="UP000289555">
    <property type="component" value="Chromosome"/>
</dbReference>
<accession>A0ABM7GBQ3</accession>
<keyword evidence="1" id="KW-0812">Transmembrane</keyword>
<keyword evidence="1" id="KW-0472">Membrane</keyword>
<proteinExistence type="predicted"/>
<protein>
    <submittedName>
        <fullName evidence="2">Uncharacterized protein</fullName>
    </submittedName>
</protein>
<dbReference type="NCBIfam" id="NF038006">
    <property type="entry name" value="NhaD_1"/>
    <property type="match status" value="1"/>
</dbReference>
<name>A0ABM7GBQ3_9GAMM</name>
<organism evidence="2 3">
    <name type="scientific">Vreelandella olivaria</name>
    <dbReference type="NCBI Taxonomy" id="390919"/>
    <lineage>
        <taxon>Bacteria</taxon>
        <taxon>Pseudomonadati</taxon>
        <taxon>Pseudomonadota</taxon>
        <taxon>Gammaproteobacteria</taxon>
        <taxon>Oceanospirillales</taxon>
        <taxon>Halomonadaceae</taxon>
        <taxon>Vreelandella</taxon>
    </lineage>
</organism>
<dbReference type="EMBL" id="AP019416">
    <property type="protein sequence ID" value="BBI48001.1"/>
    <property type="molecule type" value="Genomic_DNA"/>
</dbReference>
<sequence length="75" mass="8714">MVEFQEFFILFFPALVNFLIPACIMSLFIKDEKPSSVYEDVWLKRGARRIVLLFLLTIVTAVMCHVVLHLPRCLA</sequence>
<feature type="transmembrane region" description="Helical" evidence="1">
    <location>
        <begin position="50"/>
        <end position="70"/>
    </location>
</feature>
<reference evidence="3" key="1">
    <citation type="journal article" date="2019" name="Microbiol. Resour. Announc.">
        <title>Complete Genome Sequence of Halomonas olivaria, a Moderately Halophilic Bacterium Isolated from Olive Processing Effluents, Obtained by Nanopore Sequencing.</title>
        <authorList>
            <person name="Nagata S."/>
            <person name="Ii K.M."/>
            <person name="Tsukimi T."/>
            <person name="Miura M.C."/>
            <person name="Galipon J."/>
            <person name="Arakawa K."/>
        </authorList>
    </citation>
    <scope>NUCLEOTIDE SEQUENCE [LARGE SCALE GENOMIC DNA]</scope>
    <source>
        <strain evidence="3">TYRC17</strain>
    </source>
</reference>
<evidence type="ECO:0000313" key="3">
    <source>
        <dbReference type="Proteomes" id="UP000289555"/>
    </source>
</evidence>
<evidence type="ECO:0000256" key="1">
    <source>
        <dbReference type="SAM" id="Phobius"/>
    </source>
</evidence>
<keyword evidence="1" id="KW-1133">Transmembrane helix</keyword>
<evidence type="ECO:0000313" key="2">
    <source>
        <dbReference type="EMBL" id="BBI48001.1"/>
    </source>
</evidence>
<feature type="transmembrane region" description="Helical" evidence="1">
    <location>
        <begin position="6"/>
        <end position="29"/>
    </location>
</feature>
<gene>
    <name evidence="2" type="ORF">HORIV_04220</name>
</gene>